<dbReference type="Gene3D" id="1.10.287.370">
    <property type="match status" value="1"/>
</dbReference>
<evidence type="ECO:0000313" key="1">
    <source>
        <dbReference type="EMBL" id="KAJ9185668.1"/>
    </source>
</evidence>
<evidence type="ECO:0000313" key="2">
    <source>
        <dbReference type="Proteomes" id="UP001174677"/>
    </source>
</evidence>
<dbReference type="SUPFAM" id="SSF46579">
    <property type="entry name" value="Prefoldin"/>
    <property type="match status" value="1"/>
</dbReference>
<dbReference type="InterPro" id="IPR009053">
    <property type="entry name" value="Prefoldin"/>
</dbReference>
<sequence length="77" mass="8467">MAMSASFSPASDPKFDLIKTMRSHEVALVELNNLSSSRGVYQKNGEIFFRTAIQKATASEKKQLDSAKTKLEKLSTG</sequence>
<gene>
    <name evidence="1" type="ORF">P3X46_005268</name>
</gene>
<name>A0ABQ9N1P0_HEVBR</name>
<reference evidence="1" key="1">
    <citation type="journal article" date="2023" name="Plant Biotechnol. J.">
        <title>Chromosome-level wild Hevea brasiliensis genome provides new tools for genomic-assisted breeding and valuable loci to elevate rubber yield.</title>
        <authorList>
            <person name="Cheng H."/>
            <person name="Song X."/>
            <person name="Hu Y."/>
            <person name="Wu T."/>
            <person name="Yang Q."/>
            <person name="An Z."/>
            <person name="Feng S."/>
            <person name="Deng Z."/>
            <person name="Wu W."/>
            <person name="Zeng X."/>
            <person name="Tu M."/>
            <person name="Wang X."/>
            <person name="Huang H."/>
        </authorList>
    </citation>
    <scope>NUCLEOTIDE SEQUENCE</scope>
    <source>
        <strain evidence="1">MT/VB/25A 57/8</strain>
    </source>
</reference>
<accession>A0ABQ9N1P0</accession>
<keyword evidence="2" id="KW-1185">Reference proteome</keyword>
<dbReference type="EMBL" id="JARPOI010000003">
    <property type="protein sequence ID" value="KAJ9185668.1"/>
    <property type="molecule type" value="Genomic_DNA"/>
</dbReference>
<comment type="caution">
    <text evidence="1">The sequence shown here is derived from an EMBL/GenBank/DDBJ whole genome shotgun (WGS) entry which is preliminary data.</text>
</comment>
<organism evidence="1 2">
    <name type="scientific">Hevea brasiliensis</name>
    <name type="common">Para rubber tree</name>
    <name type="synonym">Siphonia brasiliensis</name>
    <dbReference type="NCBI Taxonomy" id="3981"/>
    <lineage>
        <taxon>Eukaryota</taxon>
        <taxon>Viridiplantae</taxon>
        <taxon>Streptophyta</taxon>
        <taxon>Embryophyta</taxon>
        <taxon>Tracheophyta</taxon>
        <taxon>Spermatophyta</taxon>
        <taxon>Magnoliopsida</taxon>
        <taxon>eudicotyledons</taxon>
        <taxon>Gunneridae</taxon>
        <taxon>Pentapetalae</taxon>
        <taxon>rosids</taxon>
        <taxon>fabids</taxon>
        <taxon>Malpighiales</taxon>
        <taxon>Euphorbiaceae</taxon>
        <taxon>Crotonoideae</taxon>
        <taxon>Micrandreae</taxon>
        <taxon>Hevea</taxon>
    </lineage>
</organism>
<protein>
    <submittedName>
        <fullName evidence="1">Uncharacterized protein</fullName>
    </submittedName>
</protein>
<proteinExistence type="predicted"/>
<dbReference type="Proteomes" id="UP001174677">
    <property type="component" value="Chromosome 3"/>
</dbReference>